<dbReference type="PANTHER" id="PTHR43080:SF2">
    <property type="entry name" value="CBS DOMAIN-CONTAINING PROTEIN"/>
    <property type="match status" value="1"/>
</dbReference>
<proteinExistence type="predicted"/>
<evidence type="ECO:0000259" key="3">
    <source>
        <dbReference type="PROSITE" id="PS51371"/>
    </source>
</evidence>
<evidence type="ECO:0000256" key="1">
    <source>
        <dbReference type="ARBA" id="ARBA00023122"/>
    </source>
</evidence>
<keyword evidence="5" id="KW-1185">Reference proteome</keyword>
<organism evidence="4 5">
    <name type="scientific">Candidatus Nitrospira neomarina</name>
    <dbReference type="NCBI Taxonomy" id="3020899"/>
    <lineage>
        <taxon>Bacteria</taxon>
        <taxon>Pseudomonadati</taxon>
        <taxon>Nitrospirota</taxon>
        <taxon>Nitrospiria</taxon>
        <taxon>Nitrospirales</taxon>
        <taxon>Nitrospiraceae</taxon>
        <taxon>Nitrospira</taxon>
    </lineage>
</organism>
<dbReference type="PROSITE" id="PS51371">
    <property type="entry name" value="CBS"/>
    <property type="match status" value="2"/>
</dbReference>
<dbReference type="InterPro" id="IPR046342">
    <property type="entry name" value="CBS_dom_sf"/>
</dbReference>
<dbReference type="Pfam" id="PF00571">
    <property type="entry name" value="CBS"/>
    <property type="match status" value="2"/>
</dbReference>
<reference evidence="4 5" key="1">
    <citation type="submission" date="2023-01" db="EMBL/GenBank/DDBJ databases">
        <title>Cultivation and genomic characterization of new, ubiquitous marine nitrite-oxidizing bacteria from the Nitrospirales.</title>
        <authorList>
            <person name="Mueller A.J."/>
            <person name="Daebeler A."/>
            <person name="Herbold C.W."/>
            <person name="Kirkegaard R.H."/>
            <person name="Daims H."/>
        </authorList>
    </citation>
    <scope>NUCLEOTIDE SEQUENCE [LARGE SCALE GENOMIC DNA]</scope>
    <source>
        <strain evidence="4 5">DK</strain>
    </source>
</reference>
<dbReference type="AlphaFoldDB" id="A0AA96GJW6"/>
<dbReference type="Proteomes" id="UP001302494">
    <property type="component" value="Chromosome"/>
</dbReference>
<sequence>MLVREVMSTGVLTAFPTDSVRTVVIKMLSRHCGAIPVIDQQENLVGLVALRDVILPLFPNFGDYIHDNVHSRDFTEMEEGYPEALKKKVEEVMSRNPMTVSPSMPILEAASYMGVKNFRRIPVAENGKLMGMVSIGDINRGLFFERGC</sequence>
<dbReference type="KEGG" id="nneo:PQG83_00940"/>
<dbReference type="Gene3D" id="3.10.580.10">
    <property type="entry name" value="CBS-domain"/>
    <property type="match status" value="1"/>
</dbReference>
<feature type="domain" description="CBS" evidence="3">
    <location>
        <begin position="7"/>
        <end position="68"/>
    </location>
</feature>
<keyword evidence="1 2" id="KW-0129">CBS domain</keyword>
<feature type="domain" description="CBS" evidence="3">
    <location>
        <begin position="93"/>
        <end position="148"/>
    </location>
</feature>
<dbReference type="SMART" id="SM00116">
    <property type="entry name" value="CBS"/>
    <property type="match status" value="2"/>
</dbReference>
<dbReference type="RefSeq" id="WP_312745688.1">
    <property type="nucleotide sequence ID" value="NZ_CP116968.1"/>
</dbReference>
<evidence type="ECO:0000313" key="5">
    <source>
        <dbReference type="Proteomes" id="UP001302494"/>
    </source>
</evidence>
<dbReference type="EMBL" id="CP116968">
    <property type="protein sequence ID" value="WNM62342.1"/>
    <property type="molecule type" value="Genomic_DNA"/>
</dbReference>
<name>A0AA96GJW6_9BACT</name>
<accession>A0AA96GJW6</accession>
<evidence type="ECO:0000313" key="4">
    <source>
        <dbReference type="EMBL" id="WNM62342.1"/>
    </source>
</evidence>
<gene>
    <name evidence="4" type="ORF">PQG83_00940</name>
</gene>
<dbReference type="PANTHER" id="PTHR43080">
    <property type="entry name" value="CBS DOMAIN-CONTAINING PROTEIN CBSX3, MITOCHONDRIAL"/>
    <property type="match status" value="1"/>
</dbReference>
<dbReference type="InterPro" id="IPR051257">
    <property type="entry name" value="Diverse_CBS-Domain"/>
</dbReference>
<protein>
    <submittedName>
        <fullName evidence="4">CBS domain-containing protein</fullName>
    </submittedName>
</protein>
<dbReference type="SUPFAM" id="SSF54631">
    <property type="entry name" value="CBS-domain pair"/>
    <property type="match status" value="1"/>
</dbReference>
<dbReference type="InterPro" id="IPR000644">
    <property type="entry name" value="CBS_dom"/>
</dbReference>
<evidence type="ECO:0000256" key="2">
    <source>
        <dbReference type="PROSITE-ProRule" id="PRU00703"/>
    </source>
</evidence>